<reference evidence="2 3" key="1">
    <citation type="journal article" date="2023" name="Life. Sci Alliance">
        <title>Evolutionary insights into 3D genome organization and epigenetic landscape of Vigna mungo.</title>
        <authorList>
            <person name="Junaid A."/>
            <person name="Singh B."/>
            <person name="Bhatia S."/>
        </authorList>
    </citation>
    <scope>NUCLEOTIDE SEQUENCE [LARGE SCALE GENOMIC DNA]</scope>
    <source>
        <strain evidence="2">Urdbean</strain>
    </source>
</reference>
<feature type="transmembrane region" description="Helical" evidence="1">
    <location>
        <begin position="108"/>
        <end position="125"/>
    </location>
</feature>
<feature type="transmembrane region" description="Helical" evidence="1">
    <location>
        <begin position="34"/>
        <end position="63"/>
    </location>
</feature>
<dbReference type="Proteomes" id="UP001374535">
    <property type="component" value="Chromosome 2"/>
</dbReference>
<dbReference type="EMBL" id="CP144699">
    <property type="protein sequence ID" value="WVZ18447.1"/>
    <property type="molecule type" value="Genomic_DNA"/>
</dbReference>
<evidence type="ECO:0000256" key="1">
    <source>
        <dbReference type="SAM" id="Phobius"/>
    </source>
</evidence>
<organism evidence="2 3">
    <name type="scientific">Vigna mungo</name>
    <name type="common">Black gram</name>
    <name type="synonym">Phaseolus mungo</name>
    <dbReference type="NCBI Taxonomy" id="3915"/>
    <lineage>
        <taxon>Eukaryota</taxon>
        <taxon>Viridiplantae</taxon>
        <taxon>Streptophyta</taxon>
        <taxon>Embryophyta</taxon>
        <taxon>Tracheophyta</taxon>
        <taxon>Spermatophyta</taxon>
        <taxon>Magnoliopsida</taxon>
        <taxon>eudicotyledons</taxon>
        <taxon>Gunneridae</taxon>
        <taxon>Pentapetalae</taxon>
        <taxon>rosids</taxon>
        <taxon>fabids</taxon>
        <taxon>Fabales</taxon>
        <taxon>Fabaceae</taxon>
        <taxon>Papilionoideae</taxon>
        <taxon>50 kb inversion clade</taxon>
        <taxon>NPAAA clade</taxon>
        <taxon>indigoferoid/millettioid clade</taxon>
        <taxon>Phaseoleae</taxon>
        <taxon>Vigna</taxon>
    </lineage>
</organism>
<dbReference type="AlphaFoldDB" id="A0AAQ3P0P2"/>
<keyword evidence="3" id="KW-1185">Reference proteome</keyword>
<keyword evidence="1" id="KW-0472">Membrane</keyword>
<keyword evidence="1" id="KW-0812">Transmembrane</keyword>
<name>A0AAQ3P0P2_VIGMU</name>
<feature type="transmembrane region" description="Helical" evidence="1">
    <location>
        <begin position="75"/>
        <end position="96"/>
    </location>
</feature>
<protein>
    <submittedName>
        <fullName evidence="2">Uncharacterized protein</fullName>
    </submittedName>
</protein>
<evidence type="ECO:0000313" key="2">
    <source>
        <dbReference type="EMBL" id="WVZ18447.1"/>
    </source>
</evidence>
<sequence>MLTSLVPFLLLPLTYVMSQVLSTLLFAPPTLLALLLGFLIHVSQIMYLVLFNFSPLIMTLILLLSNSLMVIMSLLHTLALFNFLLTYSSLMSFIFLRSLVTSFLSLDLFLQYHVKLFLLLLIVLYKM</sequence>
<gene>
    <name evidence="2" type="ORF">V8G54_005769</name>
</gene>
<proteinExistence type="predicted"/>
<accession>A0AAQ3P0P2</accession>
<evidence type="ECO:0000313" key="3">
    <source>
        <dbReference type="Proteomes" id="UP001374535"/>
    </source>
</evidence>
<keyword evidence="1" id="KW-1133">Transmembrane helix</keyword>